<organism evidence="2 3">
    <name type="scientific">Phaseolus vulgaris</name>
    <name type="common">Kidney bean</name>
    <name type="synonym">French bean</name>
    <dbReference type="NCBI Taxonomy" id="3885"/>
    <lineage>
        <taxon>Eukaryota</taxon>
        <taxon>Viridiplantae</taxon>
        <taxon>Streptophyta</taxon>
        <taxon>Embryophyta</taxon>
        <taxon>Tracheophyta</taxon>
        <taxon>Spermatophyta</taxon>
        <taxon>Magnoliopsida</taxon>
        <taxon>eudicotyledons</taxon>
        <taxon>Gunneridae</taxon>
        <taxon>Pentapetalae</taxon>
        <taxon>rosids</taxon>
        <taxon>fabids</taxon>
        <taxon>Fabales</taxon>
        <taxon>Fabaceae</taxon>
        <taxon>Papilionoideae</taxon>
        <taxon>50 kb inversion clade</taxon>
        <taxon>NPAAA clade</taxon>
        <taxon>indigoferoid/millettioid clade</taxon>
        <taxon>Phaseoleae</taxon>
        <taxon>Phaseolus</taxon>
    </lineage>
</organism>
<sequence>LLTFTHIEINHYLVTTLKEMWKTKTHTFNLLLGQETTTLKDVAVQLDLPIDGEPIIRCHNTTCTSTHINVKNLLMPDTSTNKVYLMYLLLLTDLNYVSNYSWGLTVLTCLYHDLDHVIDFNQDNIGDCILLMQCWT</sequence>
<gene>
    <name evidence="2" type="ORF">PHAVU_001G140400g</name>
</gene>
<dbReference type="OrthoDB" id="1871193at2759"/>
<dbReference type="AlphaFoldDB" id="V7CY40"/>
<protein>
    <recommendedName>
        <fullName evidence="1">Aminotransferase-like plant mobile domain-containing protein</fullName>
    </recommendedName>
</protein>
<dbReference type="EMBL" id="CM002288">
    <property type="protein sequence ID" value="ESW34293.1"/>
    <property type="molecule type" value="Genomic_DNA"/>
</dbReference>
<evidence type="ECO:0000313" key="2">
    <source>
        <dbReference type="EMBL" id="ESW34293.1"/>
    </source>
</evidence>
<keyword evidence="3" id="KW-1185">Reference proteome</keyword>
<dbReference type="InterPro" id="IPR019557">
    <property type="entry name" value="AminoTfrase-like_pln_mobile"/>
</dbReference>
<name>V7CY40_PHAVU</name>
<dbReference type="InterPro" id="IPR044824">
    <property type="entry name" value="MAIN-like"/>
</dbReference>
<dbReference type="STRING" id="3885.V7CY40"/>
<dbReference type="Proteomes" id="UP000000226">
    <property type="component" value="Chromosome 1"/>
</dbReference>
<feature type="domain" description="Aminotransferase-like plant mobile" evidence="1">
    <location>
        <begin position="5"/>
        <end position="64"/>
    </location>
</feature>
<feature type="domain" description="Aminotransferase-like plant mobile" evidence="1">
    <location>
        <begin position="72"/>
        <end position="136"/>
    </location>
</feature>
<proteinExistence type="predicted"/>
<dbReference type="GO" id="GO:0010073">
    <property type="term" value="P:meristem maintenance"/>
    <property type="evidence" value="ECO:0007669"/>
    <property type="project" value="InterPro"/>
</dbReference>
<accession>V7CY40</accession>
<feature type="non-terminal residue" evidence="2">
    <location>
        <position position="1"/>
    </location>
</feature>
<evidence type="ECO:0000259" key="1">
    <source>
        <dbReference type="Pfam" id="PF10536"/>
    </source>
</evidence>
<dbReference type="Gramene" id="ESW34293">
    <property type="protein sequence ID" value="ESW34293"/>
    <property type="gene ID" value="PHAVU_001G140400g"/>
</dbReference>
<dbReference type="Pfam" id="PF10536">
    <property type="entry name" value="PMD"/>
    <property type="match status" value="2"/>
</dbReference>
<reference evidence="3" key="1">
    <citation type="journal article" date="2014" name="Nat. Genet.">
        <title>A reference genome for common bean and genome-wide analysis of dual domestications.</title>
        <authorList>
            <person name="Schmutz J."/>
            <person name="McClean P.E."/>
            <person name="Mamidi S."/>
            <person name="Wu G.A."/>
            <person name="Cannon S.B."/>
            <person name="Grimwood J."/>
            <person name="Jenkins J."/>
            <person name="Shu S."/>
            <person name="Song Q."/>
            <person name="Chavarro C."/>
            <person name="Torres-Torres M."/>
            <person name="Geffroy V."/>
            <person name="Moghaddam S.M."/>
            <person name="Gao D."/>
            <person name="Abernathy B."/>
            <person name="Barry K."/>
            <person name="Blair M."/>
            <person name="Brick M.A."/>
            <person name="Chovatia M."/>
            <person name="Gepts P."/>
            <person name="Goodstein D.M."/>
            <person name="Gonzales M."/>
            <person name="Hellsten U."/>
            <person name="Hyten D.L."/>
            <person name="Jia G."/>
            <person name="Kelly J.D."/>
            <person name="Kudrna D."/>
            <person name="Lee R."/>
            <person name="Richard M.M."/>
            <person name="Miklas P.N."/>
            <person name="Osorno J.M."/>
            <person name="Rodrigues J."/>
            <person name="Thareau V."/>
            <person name="Urrea C.A."/>
            <person name="Wang M."/>
            <person name="Yu Y."/>
            <person name="Zhang M."/>
            <person name="Wing R.A."/>
            <person name="Cregan P.B."/>
            <person name="Rokhsar D.S."/>
            <person name="Jackson S.A."/>
        </authorList>
    </citation>
    <scope>NUCLEOTIDE SEQUENCE [LARGE SCALE GENOMIC DNA]</scope>
    <source>
        <strain evidence="3">cv. G19833</strain>
    </source>
</reference>
<dbReference type="PANTHER" id="PTHR46033">
    <property type="entry name" value="PROTEIN MAIN-LIKE 2"/>
    <property type="match status" value="1"/>
</dbReference>
<evidence type="ECO:0000313" key="3">
    <source>
        <dbReference type="Proteomes" id="UP000000226"/>
    </source>
</evidence>
<dbReference type="PANTHER" id="PTHR46033:SF8">
    <property type="entry name" value="PROTEIN MAINTENANCE OF MERISTEMS-LIKE"/>
    <property type="match status" value="1"/>
</dbReference>